<name>I1DZ92_9GAMM</name>
<dbReference type="RefSeq" id="WP_008221906.1">
    <property type="nucleotide sequence ID" value="NZ_BAFK01000012.1"/>
</dbReference>
<dbReference type="Proteomes" id="UP000004374">
    <property type="component" value="Unassembled WGS sequence"/>
</dbReference>
<comment type="cofactor">
    <cofactor evidence="1">
        <name>L-ascorbate</name>
        <dbReference type="ChEBI" id="CHEBI:38290"/>
    </cofactor>
</comment>
<feature type="domain" description="Prolyl 4-hydroxylase alpha subunit" evidence="4">
    <location>
        <begin position="14"/>
        <end position="183"/>
    </location>
</feature>
<proteinExistence type="predicted"/>
<keyword evidence="2" id="KW-0223">Dioxygenase</keyword>
<evidence type="ECO:0000256" key="1">
    <source>
        <dbReference type="ARBA" id="ARBA00001961"/>
    </source>
</evidence>
<dbReference type="AlphaFoldDB" id="I1DZ92"/>
<sequence length="188" mass="21434">MKYQPKYETSIEGRKIWVFDNLCSPEESGVIAMNLENSPFVRSEVARPDTAAFRHFVLNLNANQLSALPVYYRSLEAVLGVTGIRYKAYRAYCNLASYGDMLFTHTDCLPESKELTVLMYACHKWDVEWGGETMFYNREDDCVYACTPKPGRVVIFDGAIKHVGRPPNRVCYASRFTLAFKLEVDASN</sequence>
<evidence type="ECO:0000259" key="4">
    <source>
        <dbReference type="SMART" id="SM00702"/>
    </source>
</evidence>
<dbReference type="OrthoDB" id="8781483at2"/>
<dbReference type="GO" id="GO:0031418">
    <property type="term" value="F:L-ascorbic acid binding"/>
    <property type="evidence" value="ECO:0007669"/>
    <property type="project" value="InterPro"/>
</dbReference>
<dbReference type="PANTHER" id="PTHR35169">
    <property type="entry name" value="FE2OG DIOXYGENASE DOMAIN-CONTAINING PROTEIN"/>
    <property type="match status" value="1"/>
</dbReference>
<reference evidence="5 6" key="1">
    <citation type="journal article" date="2012" name="J. Bacteriol.">
        <title>Genome Sequence of the Protease-Producing Bacterium Rheinheimera nanhaiensis E407-8T, Isolated from Deep-Sea Sediment of the South China Sea.</title>
        <authorList>
            <person name="Zhang X.-Y."/>
            <person name="Zhang Y.-J."/>
            <person name="Qin Q.-L."/>
            <person name="Xie B.-B."/>
            <person name="Chen X.-L."/>
            <person name="Zhou B.-C."/>
            <person name="Zhang Y.-Z."/>
        </authorList>
    </citation>
    <scope>NUCLEOTIDE SEQUENCE [LARGE SCALE GENOMIC DNA]</scope>
    <source>
        <strain evidence="5 6">E407-8</strain>
    </source>
</reference>
<dbReference type="GO" id="GO:0016705">
    <property type="term" value="F:oxidoreductase activity, acting on paired donors, with incorporation or reduction of molecular oxygen"/>
    <property type="evidence" value="ECO:0007669"/>
    <property type="project" value="InterPro"/>
</dbReference>
<organism evidence="5 6">
    <name type="scientific">Rheinheimera nanhaiensis E407-8</name>
    <dbReference type="NCBI Taxonomy" id="562729"/>
    <lineage>
        <taxon>Bacteria</taxon>
        <taxon>Pseudomonadati</taxon>
        <taxon>Pseudomonadota</taxon>
        <taxon>Gammaproteobacteria</taxon>
        <taxon>Chromatiales</taxon>
        <taxon>Chromatiaceae</taxon>
        <taxon>Rheinheimera</taxon>
    </lineage>
</organism>
<dbReference type="SMART" id="SM00702">
    <property type="entry name" value="P4Hc"/>
    <property type="match status" value="1"/>
</dbReference>
<dbReference type="InterPro" id="IPR044862">
    <property type="entry name" value="Pro_4_hyd_alph_FE2OG_OXY"/>
</dbReference>
<evidence type="ECO:0000313" key="6">
    <source>
        <dbReference type="Proteomes" id="UP000004374"/>
    </source>
</evidence>
<comment type="caution">
    <text evidence="5">The sequence shown here is derived from an EMBL/GenBank/DDBJ whole genome shotgun (WGS) entry which is preliminary data.</text>
</comment>
<dbReference type="Gene3D" id="2.60.120.620">
    <property type="entry name" value="q2cbj1_9rhob like domain"/>
    <property type="match status" value="1"/>
</dbReference>
<keyword evidence="3" id="KW-0560">Oxidoreductase</keyword>
<dbReference type="PANTHER" id="PTHR35169:SF1">
    <property type="entry name" value="PROLYL 4-HYDROXYLASE ALPHA SUBUNIT FE(2+) 2OG DIOXYGENASE DOMAIN-CONTAINING PROTEIN"/>
    <property type="match status" value="1"/>
</dbReference>
<dbReference type="Pfam" id="PF13640">
    <property type="entry name" value="2OG-FeII_Oxy_3"/>
    <property type="match status" value="1"/>
</dbReference>
<evidence type="ECO:0000256" key="2">
    <source>
        <dbReference type="ARBA" id="ARBA00022964"/>
    </source>
</evidence>
<gene>
    <name evidence="5" type="ORF">RNAN_2372</name>
</gene>
<keyword evidence="6" id="KW-1185">Reference proteome</keyword>
<dbReference type="GO" id="GO:0051213">
    <property type="term" value="F:dioxygenase activity"/>
    <property type="evidence" value="ECO:0007669"/>
    <property type="project" value="UniProtKB-KW"/>
</dbReference>
<dbReference type="GO" id="GO:0005506">
    <property type="term" value="F:iron ion binding"/>
    <property type="evidence" value="ECO:0007669"/>
    <property type="project" value="InterPro"/>
</dbReference>
<dbReference type="STRING" id="562729.RNAN_2372"/>
<accession>I1DZ92</accession>
<evidence type="ECO:0000256" key="3">
    <source>
        <dbReference type="ARBA" id="ARBA00023002"/>
    </source>
</evidence>
<dbReference type="EMBL" id="BAFK01000012">
    <property type="protein sequence ID" value="GAB59370.1"/>
    <property type="molecule type" value="Genomic_DNA"/>
</dbReference>
<protein>
    <submittedName>
        <fullName evidence="5">Prolyl 4-hydroxylase subunit alpha</fullName>
    </submittedName>
</protein>
<dbReference type="InterPro" id="IPR006620">
    <property type="entry name" value="Pro_4_hyd_alph"/>
</dbReference>
<evidence type="ECO:0000313" key="5">
    <source>
        <dbReference type="EMBL" id="GAB59370.1"/>
    </source>
</evidence>